<dbReference type="GO" id="GO:0004615">
    <property type="term" value="F:phosphomannomutase activity"/>
    <property type="evidence" value="ECO:0007669"/>
    <property type="project" value="TreeGrafter"/>
</dbReference>
<dbReference type="GO" id="GO:0005829">
    <property type="term" value="C:cytosol"/>
    <property type="evidence" value="ECO:0007669"/>
    <property type="project" value="TreeGrafter"/>
</dbReference>
<keyword evidence="3" id="KW-0597">Phosphoprotein</keyword>
<dbReference type="InterPro" id="IPR005844">
    <property type="entry name" value="A-D-PHexomutase_a/b/a-I"/>
</dbReference>
<dbReference type="InterPro" id="IPR016066">
    <property type="entry name" value="A-D-PHexomutase_CS"/>
</dbReference>
<evidence type="ECO:0000259" key="10">
    <source>
        <dbReference type="Pfam" id="PF02880"/>
    </source>
</evidence>
<keyword evidence="6" id="KW-0413">Isomerase</keyword>
<sequence>MPLIKSISGIRGTIGGEPGENLSPIDILKFTSAYGFFIIQKNNGAIQSDSIVTRQKIIIGRDGRVSGEMVKDLVVGALLSQGLNVIDLGLATTPTVEMVVIQEKAQGGIIISASHNPQGWNALKFLNEKGEFLSAVDASQIIELAEQDDKHNMPAVSEDKLGLYTFNPSLAQNHLNSILFLELVARELIAKKKFKVVVDGINSVGGVVVPELLRALGVEDIIEINCKPNGLFAHKPEPIEENLLTIMTQVRESKANLGIVVDPDVDRLAFIDENGEFFGEEYTLVAVAGYVLKNFSLVNAKFPGQYSLAAVSNLSSSRALQYMADKYQAGYVAAAVGEVNVVSVMKETRAVIGGEGNGGIIYPPLHYGRDALVGLALFLSALALSGKKMSEFRQEFPSYFMVKDKIELPANLDMIALLKKIKNYYQGLEVVGVSQLVVTEIDGLKLDWPDSWLHLRVSNTEQIMRIYGEASSRDKIISKITGLKSKILAYIK</sequence>
<dbReference type="InterPro" id="IPR050060">
    <property type="entry name" value="Phosphoglucosamine_mutase"/>
</dbReference>
<evidence type="ECO:0000256" key="4">
    <source>
        <dbReference type="ARBA" id="ARBA00022723"/>
    </source>
</evidence>
<dbReference type="SUPFAM" id="SSF53738">
    <property type="entry name" value="Phosphoglucomutase, first 3 domains"/>
    <property type="match status" value="3"/>
</dbReference>
<reference evidence="12" key="1">
    <citation type="submission" date="2017-09" db="EMBL/GenBank/DDBJ databases">
        <title>Depth-based differentiation of microbial function through sediment-hosted aquifers and enrichment of novel symbionts in the deep terrestrial subsurface.</title>
        <authorList>
            <person name="Probst A.J."/>
            <person name="Ladd B."/>
            <person name="Jarett J.K."/>
            <person name="Geller-Mcgrath D.E."/>
            <person name="Sieber C.M.K."/>
            <person name="Emerson J.B."/>
            <person name="Anantharaman K."/>
            <person name="Thomas B.C."/>
            <person name="Malmstrom R."/>
            <person name="Stieglmeier M."/>
            <person name="Klingl A."/>
            <person name="Woyke T."/>
            <person name="Ryan C.M."/>
            <person name="Banfield J.F."/>
        </authorList>
    </citation>
    <scope>NUCLEOTIDE SEQUENCE [LARGE SCALE GENOMIC DNA]</scope>
</reference>
<name>A0A2H0VAK4_9BACT</name>
<protein>
    <submittedName>
        <fullName evidence="11">Phosphoglucosamine mutase</fullName>
    </submittedName>
</protein>
<comment type="cofactor">
    <cofactor evidence="1">
        <name>Mg(2+)</name>
        <dbReference type="ChEBI" id="CHEBI:18420"/>
    </cofactor>
</comment>
<gene>
    <name evidence="11" type="primary">glmM</name>
    <name evidence="11" type="ORF">COT93_02965</name>
</gene>
<dbReference type="GO" id="GO:0006048">
    <property type="term" value="P:UDP-N-acetylglucosamine biosynthetic process"/>
    <property type="evidence" value="ECO:0007669"/>
    <property type="project" value="TreeGrafter"/>
</dbReference>
<evidence type="ECO:0000313" key="12">
    <source>
        <dbReference type="Proteomes" id="UP000229972"/>
    </source>
</evidence>
<dbReference type="PRINTS" id="PR00509">
    <property type="entry name" value="PGMPMM"/>
</dbReference>
<keyword evidence="4 7" id="KW-0479">Metal-binding</keyword>
<evidence type="ECO:0000256" key="5">
    <source>
        <dbReference type="ARBA" id="ARBA00022842"/>
    </source>
</evidence>
<dbReference type="GO" id="GO:0005975">
    <property type="term" value="P:carbohydrate metabolic process"/>
    <property type="evidence" value="ECO:0007669"/>
    <property type="project" value="InterPro"/>
</dbReference>
<dbReference type="AlphaFoldDB" id="A0A2H0VAK4"/>
<dbReference type="GO" id="GO:0009252">
    <property type="term" value="P:peptidoglycan biosynthetic process"/>
    <property type="evidence" value="ECO:0007669"/>
    <property type="project" value="TreeGrafter"/>
</dbReference>
<dbReference type="InterPro" id="IPR024086">
    <property type="entry name" value="GlmM_arc-type"/>
</dbReference>
<dbReference type="NCBIfam" id="TIGR03990">
    <property type="entry name" value="Arch_GlmM"/>
    <property type="match status" value="1"/>
</dbReference>
<dbReference type="InterPro" id="IPR005846">
    <property type="entry name" value="A-D-PHexomutase_a/b/a-III"/>
</dbReference>
<dbReference type="InterPro" id="IPR016055">
    <property type="entry name" value="A-D-PHexomutase_a/b/a-I/II/III"/>
</dbReference>
<evidence type="ECO:0000313" key="11">
    <source>
        <dbReference type="EMBL" id="PIR95350.1"/>
    </source>
</evidence>
<dbReference type="Pfam" id="PF02880">
    <property type="entry name" value="PGM_PMM_III"/>
    <property type="match status" value="1"/>
</dbReference>
<feature type="domain" description="Alpha-D-phosphohexomutase alpha/beta/alpha" evidence="9">
    <location>
        <begin position="183"/>
        <end position="275"/>
    </location>
</feature>
<dbReference type="Gene3D" id="3.40.120.10">
    <property type="entry name" value="Alpha-D-Glucose-1,6-Bisphosphate, subunit A, domain 3"/>
    <property type="match status" value="3"/>
</dbReference>
<dbReference type="Gene3D" id="3.30.310.50">
    <property type="entry name" value="Alpha-D-phosphohexomutase, C-terminal domain"/>
    <property type="match status" value="1"/>
</dbReference>
<feature type="domain" description="Alpha-D-phosphohexomutase alpha/beta/alpha" evidence="8">
    <location>
        <begin position="8"/>
        <end position="150"/>
    </location>
</feature>
<dbReference type="GO" id="GO:0000287">
    <property type="term" value="F:magnesium ion binding"/>
    <property type="evidence" value="ECO:0007669"/>
    <property type="project" value="InterPro"/>
</dbReference>
<dbReference type="InterPro" id="IPR036900">
    <property type="entry name" value="A-D-PHexomutase_C_sf"/>
</dbReference>
<feature type="domain" description="Alpha-D-phosphohexomutase alpha/beta/alpha" evidence="10">
    <location>
        <begin position="304"/>
        <end position="396"/>
    </location>
</feature>
<dbReference type="GO" id="GO:0008966">
    <property type="term" value="F:phosphoglucosamine mutase activity"/>
    <property type="evidence" value="ECO:0007669"/>
    <property type="project" value="InterPro"/>
</dbReference>
<evidence type="ECO:0000256" key="2">
    <source>
        <dbReference type="ARBA" id="ARBA00010231"/>
    </source>
</evidence>
<accession>A0A2H0VAK4</accession>
<dbReference type="InterPro" id="IPR005845">
    <property type="entry name" value="A-D-PHexomutase_a/b/a-II"/>
</dbReference>
<dbReference type="PANTHER" id="PTHR42946">
    <property type="entry name" value="PHOSPHOHEXOSE MUTASE"/>
    <property type="match status" value="1"/>
</dbReference>
<evidence type="ECO:0000256" key="7">
    <source>
        <dbReference type="RuleBase" id="RU004326"/>
    </source>
</evidence>
<dbReference type="InterPro" id="IPR005841">
    <property type="entry name" value="Alpha-D-phosphohexomutase_SF"/>
</dbReference>
<evidence type="ECO:0000256" key="6">
    <source>
        <dbReference type="ARBA" id="ARBA00023235"/>
    </source>
</evidence>
<comment type="caution">
    <text evidence="11">The sequence shown here is derived from an EMBL/GenBank/DDBJ whole genome shotgun (WGS) entry which is preliminary data.</text>
</comment>
<dbReference type="SUPFAM" id="SSF55957">
    <property type="entry name" value="Phosphoglucomutase, C-terminal domain"/>
    <property type="match status" value="1"/>
</dbReference>
<evidence type="ECO:0000256" key="1">
    <source>
        <dbReference type="ARBA" id="ARBA00001946"/>
    </source>
</evidence>
<dbReference type="EMBL" id="PFAL01000028">
    <property type="protein sequence ID" value="PIR95350.1"/>
    <property type="molecule type" value="Genomic_DNA"/>
</dbReference>
<dbReference type="Pfam" id="PF02879">
    <property type="entry name" value="PGM_PMM_II"/>
    <property type="match status" value="1"/>
</dbReference>
<keyword evidence="5 7" id="KW-0460">Magnesium</keyword>
<proteinExistence type="inferred from homology"/>
<dbReference type="PANTHER" id="PTHR42946:SF1">
    <property type="entry name" value="PHOSPHOGLUCOMUTASE (ALPHA-D-GLUCOSE-1,6-BISPHOSPHATE-DEPENDENT)"/>
    <property type="match status" value="1"/>
</dbReference>
<evidence type="ECO:0000256" key="3">
    <source>
        <dbReference type="ARBA" id="ARBA00022553"/>
    </source>
</evidence>
<evidence type="ECO:0000259" key="9">
    <source>
        <dbReference type="Pfam" id="PF02879"/>
    </source>
</evidence>
<dbReference type="Pfam" id="PF02878">
    <property type="entry name" value="PGM_PMM_I"/>
    <property type="match status" value="1"/>
</dbReference>
<comment type="similarity">
    <text evidence="2 7">Belongs to the phosphohexose mutase family.</text>
</comment>
<dbReference type="Proteomes" id="UP000229972">
    <property type="component" value="Unassembled WGS sequence"/>
</dbReference>
<evidence type="ECO:0000259" key="8">
    <source>
        <dbReference type="Pfam" id="PF02878"/>
    </source>
</evidence>
<organism evidence="11 12">
    <name type="scientific">Candidatus Falkowbacteria bacterium CG10_big_fil_rev_8_21_14_0_10_37_18</name>
    <dbReference type="NCBI Taxonomy" id="1974562"/>
    <lineage>
        <taxon>Bacteria</taxon>
        <taxon>Candidatus Falkowiibacteriota</taxon>
    </lineage>
</organism>
<dbReference type="PROSITE" id="PS00710">
    <property type="entry name" value="PGM_PMM"/>
    <property type="match status" value="1"/>
</dbReference>